<dbReference type="Pfam" id="PF00822">
    <property type="entry name" value="PMP22_Claudin"/>
    <property type="match status" value="1"/>
</dbReference>
<keyword evidence="5" id="KW-0965">Cell junction</keyword>
<feature type="compositionally biased region" description="Polar residues" evidence="8">
    <location>
        <begin position="1"/>
        <end position="18"/>
    </location>
</feature>
<dbReference type="EMBL" id="MTYJ01000099">
    <property type="protein sequence ID" value="OQV14768.1"/>
    <property type="molecule type" value="Genomic_DNA"/>
</dbReference>
<reference evidence="11" key="1">
    <citation type="submission" date="2017-01" db="EMBL/GenBank/DDBJ databases">
        <title>Comparative genomics of anhydrobiosis in the tardigrade Hypsibius dujardini.</title>
        <authorList>
            <person name="Yoshida Y."/>
            <person name="Koutsovoulos G."/>
            <person name="Laetsch D."/>
            <person name="Stevens L."/>
            <person name="Kumar S."/>
            <person name="Horikawa D."/>
            <person name="Ishino K."/>
            <person name="Komine S."/>
            <person name="Tomita M."/>
            <person name="Blaxter M."/>
            <person name="Arakawa K."/>
        </authorList>
    </citation>
    <scope>NUCLEOTIDE SEQUENCE [LARGE SCALE GENOMIC DNA]</scope>
    <source>
        <strain evidence="11">Z151</strain>
    </source>
</reference>
<name>A0A1W0WHT6_HYPEX</name>
<dbReference type="InterPro" id="IPR015664">
    <property type="entry name" value="P53_induced"/>
</dbReference>
<keyword evidence="11" id="KW-1185">Reference proteome</keyword>
<gene>
    <name evidence="10" type="ORF">BV898_11032</name>
</gene>
<feature type="transmembrane region" description="Helical" evidence="9">
    <location>
        <begin position="38"/>
        <end position="61"/>
    </location>
</feature>
<proteinExistence type="inferred from homology"/>
<protein>
    <recommendedName>
        <fullName evidence="12">Transmembrane protein 47</fullName>
    </recommendedName>
</protein>
<dbReference type="InterPro" id="IPR004031">
    <property type="entry name" value="PMP22/EMP/MP20/Claudin"/>
</dbReference>
<feature type="transmembrane region" description="Helical" evidence="9">
    <location>
        <begin position="100"/>
        <end position="125"/>
    </location>
</feature>
<dbReference type="OrthoDB" id="8655982at2759"/>
<comment type="subcellular location">
    <subcellularLocation>
        <location evidence="2">Cell junction</location>
    </subcellularLocation>
    <subcellularLocation>
        <location evidence="1">Membrane</location>
        <topology evidence="1">Multi-pass membrane protein</topology>
    </subcellularLocation>
</comment>
<feature type="transmembrane region" description="Helical" evidence="9">
    <location>
        <begin position="145"/>
        <end position="166"/>
    </location>
</feature>
<evidence type="ECO:0000256" key="2">
    <source>
        <dbReference type="ARBA" id="ARBA00004282"/>
    </source>
</evidence>
<dbReference type="AlphaFoldDB" id="A0A1W0WHT6"/>
<evidence type="ECO:0000256" key="1">
    <source>
        <dbReference type="ARBA" id="ARBA00004141"/>
    </source>
</evidence>
<feature type="region of interest" description="Disordered" evidence="8">
    <location>
        <begin position="1"/>
        <end position="20"/>
    </location>
</feature>
<evidence type="ECO:0000313" key="10">
    <source>
        <dbReference type="EMBL" id="OQV14768.1"/>
    </source>
</evidence>
<keyword evidence="4 9" id="KW-0812">Transmembrane</keyword>
<evidence type="ECO:0000256" key="8">
    <source>
        <dbReference type="SAM" id="MobiDB-lite"/>
    </source>
</evidence>
<dbReference type="PANTHER" id="PTHR14399:SF5">
    <property type="entry name" value="CELL JUNCTION PROTEIN VAB-9"/>
    <property type="match status" value="1"/>
</dbReference>
<dbReference type="Gene3D" id="1.20.140.150">
    <property type="match status" value="1"/>
</dbReference>
<organism evidence="10 11">
    <name type="scientific">Hypsibius exemplaris</name>
    <name type="common">Freshwater tardigrade</name>
    <dbReference type="NCBI Taxonomy" id="2072580"/>
    <lineage>
        <taxon>Eukaryota</taxon>
        <taxon>Metazoa</taxon>
        <taxon>Ecdysozoa</taxon>
        <taxon>Tardigrada</taxon>
        <taxon>Eutardigrada</taxon>
        <taxon>Parachela</taxon>
        <taxon>Hypsibioidea</taxon>
        <taxon>Hypsibiidae</taxon>
        <taxon>Hypsibius</taxon>
    </lineage>
</organism>
<feature type="transmembrane region" description="Helical" evidence="9">
    <location>
        <begin position="178"/>
        <end position="200"/>
    </location>
</feature>
<evidence type="ECO:0000256" key="4">
    <source>
        <dbReference type="ARBA" id="ARBA00022692"/>
    </source>
</evidence>
<dbReference type="GO" id="GO:0016020">
    <property type="term" value="C:membrane"/>
    <property type="evidence" value="ECO:0007669"/>
    <property type="project" value="UniProtKB-SubCell"/>
</dbReference>
<sequence>MSSATTASVLHASTGTDSEASEEPAPVVVTLWVRPLKVVALLCGLAVLVLITICLAASSWLDSNGFQQGLWYYCVSSHYEGPLPPGIPETIGCFASPWRVYFLATGALCAGTFLLDLVATTLLVIALCTRKIGRKIRLYKSAKTFFMLALLACMSGLILFAVKFSLEYREWGRRSFEFGWAFGMGWGAAVFLFGALLLLCCDRETDTIYYAEKTIEDGP</sequence>
<dbReference type="GO" id="GO:0005911">
    <property type="term" value="C:cell-cell junction"/>
    <property type="evidence" value="ECO:0007669"/>
    <property type="project" value="TreeGrafter"/>
</dbReference>
<evidence type="ECO:0008006" key="12">
    <source>
        <dbReference type="Google" id="ProtNLM"/>
    </source>
</evidence>
<evidence type="ECO:0000256" key="5">
    <source>
        <dbReference type="ARBA" id="ARBA00022949"/>
    </source>
</evidence>
<evidence type="ECO:0000256" key="9">
    <source>
        <dbReference type="SAM" id="Phobius"/>
    </source>
</evidence>
<keyword evidence="6 9" id="KW-1133">Transmembrane helix</keyword>
<keyword evidence="7 9" id="KW-0472">Membrane</keyword>
<dbReference type="GO" id="GO:0098609">
    <property type="term" value="P:cell-cell adhesion"/>
    <property type="evidence" value="ECO:0007669"/>
    <property type="project" value="TreeGrafter"/>
</dbReference>
<comment type="caution">
    <text evidence="10">The sequence shown here is derived from an EMBL/GenBank/DDBJ whole genome shotgun (WGS) entry which is preliminary data.</text>
</comment>
<evidence type="ECO:0000256" key="6">
    <source>
        <dbReference type="ARBA" id="ARBA00022989"/>
    </source>
</evidence>
<dbReference type="PANTHER" id="PTHR14399">
    <property type="entry name" value="P53-INDUCED PROTEIN RELATED"/>
    <property type="match status" value="1"/>
</dbReference>
<accession>A0A1W0WHT6</accession>
<comment type="similarity">
    <text evidence="3">Belongs to the TMEM47 family.</text>
</comment>
<evidence type="ECO:0000256" key="7">
    <source>
        <dbReference type="ARBA" id="ARBA00023136"/>
    </source>
</evidence>
<evidence type="ECO:0000313" key="11">
    <source>
        <dbReference type="Proteomes" id="UP000192578"/>
    </source>
</evidence>
<dbReference type="Proteomes" id="UP000192578">
    <property type="component" value="Unassembled WGS sequence"/>
</dbReference>
<evidence type="ECO:0000256" key="3">
    <source>
        <dbReference type="ARBA" id="ARBA00008691"/>
    </source>
</evidence>